<dbReference type="SUPFAM" id="SSF47413">
    <property type="entry name" value="lambda repressor-like DNA-binding domains"/>
    <property type="match status" value="1"/>
</dbReference>
<dbReference type="AlphaFoldDB" id="A0A919DHN5"/>
<proteinExistence type="predicted"/>
<evidence type="ECO:0000313" key="3">
    <source>
        <dbReference type="Proteomes" id="UP000603227"/>
    </source>
</evidence>
<feature type="domain" description="HTH cro/C1-type" evidence="1">
    <location>
        <begin position="53"/>
        <end position="89"/>
    </location>
</feature>
<dbReference type="Gene3D" id="1.10.260.40">
    <property type="entry name" value="lambda repressor-like DNA-binding domains"/>
    <property type="match status" value="1"/>
</dbReference>
<name>A0A919DHN5_9ACTN</name>
<keyword evidence="3" id="KW-1185">Reference proteome</keyword>
<dbReference type="InterPro" id="IPR010982">
    <property type="entry name" value="Lambda_DNA-bd_dom_sf"/>
</dbReference>
<dbReference type="PROSITE" id="PS50943">
    <property type="entry name" value="HTH_CROC1"/>
    <property type="match status" value="1"/>
</dbReference>
<protein>
    <recommendedName>
        <fullName evidence="1">HTH cro/C1-type domain-containing protein</fullName>
    </recommendedName>
</protein>
<evidence type="ECO:0000313" key="2">
    <source>
        <dbReference type="EMBL" id="GHE45369.1"/>
    </source>
</evidence>
<comment type="caution">
    <text evidence="2">The sequence shown here is derived from an EMBL/GenBank/DDBJ whole genome shotgun (WGS) entry which is preliminary data.</text>
</comment>
<reference evidence="2" key="1">
    <citation type="journal article" date="2014" name="Int. J. Syst. Evol. Microbiol.">
        <title>Complete genome sequence of Corynebacterium casei LMG S-19264T (=DSM 44701T), isolated from a smear-ripened cheese.</title>
        <authorList>
            <consortium name="US DOE Joint Genome Institute (JGI-PGF)"/>
            <person name="Walter F."/>
            <person name="Albersmeier A."/>
            <person name="Kalinowski J."/>
            <person name="Ruckert C."/>
        </authorList>
    </citation>
    <scope>NUCLEOTIDE SEQUENCE</scope>
    <source>
        <strain evidence="2">CGMCC 4.7403</strain>
    </source>
</reference>
<sequence>MTEGDVTEGGEPRTFAQLLDYLFKEVHPESRGPYTYAEVAEGIREASGGQGKGLTASAIQQLRTGVKKNPTMHTIKALADFFGVPAGYFVDEEAAHRTRAEIAVLAAMRDQNVRTVALRANGLSTETLQMVTAVIEQARILEGLPGETTPNTLNLDD</sequence>
<accession>A0A919DHN5</accession>
<evidence type="ECO:0000259" key="1">
    <source>
        <dbReference type="PROSITE" id="PS50943"/>
    </source>
</evidence>
<gene>
    <name evidence="2" type="ORF">GCM10017771_65690</name>
</gene>
<dbReference type="InterPro" id="IPR001387">
    <property type="entry name" value="Cro/C1-type_HTH"/>
</dbReference>
<dbReference type="CDD" id="cd00093">
    <property type="entry name" value="HTH_XRE"/>
    <property type="match status" value="1"/>
</dbReference>
<dbReference type="GO" id="GO:0003677">
    <property type="term" value="F:DNA binding"/>
    <property type="evidence" value="ECO:0007669"/>
    <property type="project" value="InterPro"/>
</dbReference>
<reference evidence="2" key="2">
    <citation type="submission" date="2020-09" db="EMBL/GenBank/DDBJ databases">
        <authorList>
            <person name="Sun Q."/>
            <person name="Zhou Y."/>
        </authorList>
    </citation>
    <scope>NUCLEOTIDE SEQUENCE</scope>
    <source>
        <strain evidence="2">CGMCC 4.7403</strain>
    </source>
</reference>
<dbReference type="EMBL" id="BNAT01000029">
    <property type="protein sequence ID" value="GHE45369.1"/>
    <property type="molecule type" value="Genomic_DNA"/>
</dbReference>
<dbReference type="Proteomes" id="UP000603227">
    <property type="component" value="Unassembled WGS sequence"/>
</dbReference>
<organism evidence="2 3">
    <name type="scientific">Streptomyces capitiformicae</name>
    <dbReference type="NCBI Taxonomy" id="2014920"/>
    <lineage>
        <taxon>Bacteria</taxon>
        <taxon>Bacillati</taxon>
        <taxon>Actinomycetota</taxon>
        <taxon>Actinomycetes</taxon>
        <taxon>Kitasatosporales</taxon>
        <taxon>Streptomycetaceae</taxon>
        <taxon>Streptomyces</taxon>
    </lineage>
</organism>
<dbReference type="RefSeq" id="WP_229914180.1">
    <property type="nucleotide sequence ID" value="NZ_BNAT01000029.1"/>
</dbReference>